<dbReference type="RefSeq" id="WP_346060155.1">
    <property type="nucleotide sequence ID" value="NZ_BAAAVQ010000073.1"/>
</dbReference>
<dbReference type="GO" id="GO:0016757">
    <property type="term" value="F:glycosyltransferase activity"/>
    <property type="evidence" value="ECO:0007669"/>
    <property type="project" value="UniProtKB-KW"/>
</dbReference>
<dbReference type="Gene3D" id="3.90.550.10">
    <property type="entry name" value="Spore Coat Polysaccharide Biosynthesis Protein SpsA, Chain A"/>
    <property type="match status" value="1"/>
</dbReference>
<accession>A0ABV9MM30</accession>
<evidence type="ECO:0000313" key="2">
    <source>
        <dbReference type="EMBL" id="MFC4716179.1"/>
    </source>
</evidence>
<keyword evidence="2" id="KW-0808">Transferase</keyword>
<name>A0ABV9MM30_9MICC</name>
<dbReference type="Gene3D" id="3.40.50.2000">
    <property type="entry name" value="Glycogen Phosphorylase B"/>
    <property type="match status" value="1"/>
</dbReference>
<dbReference type="EMBL" id="JBHSHE010000037">
    <property type="protein sequence ID" value="MFC4716179.1"/>
    <property type="molecule type" value="Genomic_DNA"/>
</dbReference>
<organism evidence="2 3">
    <name type="scientific">Glutamicibacter bergerei</name>
    <dbReference type="NCBI Taxonomy" id="256702"/>
    <lineage>
        <taxon>Bacteria</taxon>
        <taxon>Bacillati</taxon>
        <taxon>Actinomycetota</taxon>
        <taxon>Actinomycetes</taxon>
        <taxon>Micrococcales</taxon>
        <taxon>Micrococcaceae</taxon>
        <taxon>Glutamicibacter</taxon>
    </lineage>
</organism>
<evidence type="ECO:0000259" key="1">
    <source>
        <dbReference type="Pfam" id="PF13524"/>
    </source>
</evidence>
<keyword evidence="3" id="KW-1185">Reference proteome</keyword>
<dbReference type="Proteomes" id="UP001595884">
    <property type="component" value="Unassembled WGS sequence"/>
</dbReference>
<dbReference type="SUPFAM" id="SSF53756">
    <property type="entry name" value="UDP-Glycosyltransferase/glycogen phosphorylase"/>
    <property type="match status" value="1"/>
</dbReference>
<evidence type="ECO:0000313" key="3">
    <source>
        <dbReference type="Proteomes" id="UP001595884"/>
    </source>
</evidence>
<comment type="caution">
    <text evidence="2">The sequence shown here is derived from an EMBL/GenBank/DDBJ whole genome shotgun (WGS) entry which is preliminary data.</text>
</comment>
<dbReference type="EC" id="2.4.-.-" evidence="2"/>
<dbReference type="SUPFAM" id="SSF53448">
    <property type="entry name" value="Nucleotide-diphospho-sugar transferases"/>
    <property type="match status" value="1"/>
</dbReference>
<reference evidence="3" key="1">
    <citation type="journal article" date="2019" name="Int. J. Syst. Evol. Microbiol.">
        <title>The Global Catalogue of Microorganisms (GCM) 10K type strain sequencing project: providing services to taxonomists for standard genome sequencing and annotation.</title>
        <authorList>
            <consortium name="The Broad Institute Genomics Platform"/>
            <consortium name="The Broad Institute Genome Sequencing Center for Infectious Disease"/>
            <person name="Wu L."/>
            <person name="Ma J."/>
        </authorList>
    </citation>
    <scope>NUCLEOTIDE SEQUENCE [LARGE SCALE GENOMIC DNA]</scope>
    <source>
        <strain evidence="3">CGMCC 1.12849</strain>
    </source>
</reference>
<dbReference type="InterPro" id="IPR055259">
    <property type="entry name" value="YkvP/CgeB_Glyco_trans-like"/>
</dbReference>
<dbReference type="CDD" id="cd00761">
    <property type="entry name" value="Glyco_tranf_GTA_type"/>
    <property type="match status" value="1"/>
</dbReference>
<keyword evidence="2" id="KW-0328">Glycosyltransferase</keyword>
<dbReference type="InterPro" id="IPR029044">
    <property type="entry name" value="Nucleotide-diphossugar_trans"/>
</dbReference>
<protein>
    <submittedName>
        <fullName evidence="2">Glycosyltransferase</fullName>
        <ecNumber evidence="2">2.4.-.-</ecNumber>
    </submittedName>
</protein>
<dbReference type="Pfam" id="PF13524">
    <property type="entry name" value="Glyco_trans_1_2"/>
    <property type="match status" value="1"/>
</dbReference>
<feature type="domain" description="Spore protein YkvP/CgeB glycosyl transferase-like" evidence="1">
    <location>
        <begin position="274"/>
        <end position="392"/>
    </location>
</feature>
<gene>
    <name evidence="2" type="ORF">ACFO7V_08505</name>
</gene>
<proteinExistence type="predicted"/>
<sequence length="639" mass="72624">MKLGLKEIRNAVWHFRHGGFKQVNDWFQKQKATHNPNGFKFSDSNLTNLERDLQLRLPVAVSRRQVSARKLNEVAIIADTFSARSWSPEWKCTFITPTSWVADLETSNFSMLLVESAWAGNEGAWSYHLTGSSAPRPAFVEMVNRFKSLGIPTVFWNKEDPPHFDDFLDSAKLFDFVFTSDSRMIKRYQAALGHNRVASLSFGAQPYFHNPVRPINQKRRDVAFAGMYFSHKFPERREQMDIVLGGAADISPKLPNGLDIFSRQHGGEEKYQFPEPYASHVVGSLPYDQMLTANKYYSVFLNVNSVVDSPSMCARRIFEITAAGTPVVSAPSAAIKNFFDPSEVLEVHTREEASHAIRSLVRSPELRDRMVHLGQRRIWTEHTYAHRARQIEKFIGLDSSASSPLSMSTRPKISAVVSTIRPQQIQHILYTIGLQRKVDVELIMVSHGFTIDPEEFDRLATNYNVSNFHIQEMDRELTLGDCLNKAVSLASGDFITKMDDDDLYGENYLFDQVAALRFSGASIVGKQAHFMYLSDSDATLLRFAEREHRFTNMVMGPTILGHAEIFKTTPFESRSRGEDTQFLRDVIDGGGTIYSSDRFNFMQMRGNDGMAHTWNVSDAELTATGSIQWFGRNDRHVFF</sequence>